<dbReference type="InterPro" id="IPR050727">
    <property type="entry name" value="GH43_arabinanases"/>
</dbReference>
<comment type="caution">
    <text evidence="2">The sequence shown here is derived from an EMBL/GenBank/DDBJ whole genome shotgun (WGS) entry which is preliminary data.</text>
</comment>
<keyword evidence="1" id="KW-0732">Signal</keyword>
<evidence type="ECO:0000313" key="3">
    <source>
        <dbReference type="Proteomes" id="UP000051236"/>
    </source>
</evidence>
<evidence type="ECO:0000313" key="2">
    <source>
        <dbReference type="EMBL" id="KRM35948.1"/>
    </source>
</evidence>
<feature type="chain" id="PRO_5006413629" evidence="1">
    <location>
        <begin position="40"/>
        <end position="338"/>
    </location>
</feature>
<dbReference type="eggNOG" id="COG1621">
    <property type="taxonomic scope" value="Bacteria"/>
</dbReference>
<keyword evidence="3" id="KW-1185">Reference proteome</keyword>
<protein>
    <submittedName>
        <fullName evidence="2">Uncharacterized protein</fullName>
    </submittedName>
</protein>
<dbReference type="InterPro" id="IPR023296">
    <property type="entry name" value="Glyco_hydro_beta-prop_sf"/>
</dbReference>
<dbReference type="Gene3D" id="2.115.10.20">
    <property type="entry name" value="Glycosyl hydrolase domain, family 43"/>
    <property type="match status" value="1"/>
</dbReference>
<dbReference type="PANTHER" id="PTHR43301">
    <property type="entry name" value="ARABINAN ENDO-1,5-ALPHA-L-ARABINOSIDASE"/>
    <property type="match status" value="1"/>
</dbReference>
<accession>A0A0R1YA39</accession>
<dbReference type="PANTHER" id="PTHR43301:SF3">
    <property type="entry name" value="ARABINAN ENDO-1,5-ALPHA-L-ARABINOSIDASE A-RELATED"/>
    <property type="match status" value="1"/>
</dbReference>
<reference evidence="2 3" key="1">
    <citation type="journal article" date="2015" name="Genome Announc.">
        <title>Expanding the biotechnology potential of lactobacilli through comparative genomics of 213 strains and associated genera.</title>
        <authorList>
            <person name="Sun Z."/>
            <person name="Harris H.M."/>
            <person name="McCann A."/>
            <person name="Guo C."/>
            <person name="Argimon S."/>
            <person name="Zhang W."/>
            <person name="Yang X."/>
            <person name="Jeffery I.B."/>
            <person name="Cooney J.C."/>
            <person name="Kagawa T.F."/>
            <person name="Liu W."/>
            <person name="Song Y."/>
            <person name="Salvetti E."/>
            <person name="Wrobel A."/>
            <person name="Rasinkangas P."/>
            <person name="Parkhill J."/>
            <person name="Rea M.C."/>
            <person name="O'Sullivan O."/>
            <person name="Ritari J."/>
            <person name="Douillard F.P."/>
            <person name="Paul Ross R."/>
            <person name="Yang R."/>
            <person name="Briner A.E."/>
            <person name="Felis G.E."/>
            <person name="de Vos W.M."/>
            <person name="Barrangou R."/>
            <person name="Klaenhammer T.R."/>
            <person name="Caufield P.W."/>
            <person name="Cui Y."/>
            <person name="Zhang H."/>
            <person name="O'Toole P.W."/>
        </authorList>
    </citation>
    <scope>NUCLEOTIDE SEQUENCE [LARGE SCALE GENOMIC DNA]</scope>
    <source>
        <strain evidence="2 3">DSM 18527</strain>
    </source>
</reference>
<dbReference type="STRING" id="1423734.FC83_GL000506"/>
<evidence type="ECO:0000256" key="1">
    <source>
        <dbReference type="SAM" id="SignalP"/>
    </source>
</evidence>
<feature type="signal peptide" evidence="1">
    <location>
        <begin position="1"/>
        <end position="39"/>
    </location>
</feature>
<dbReference type="Proteomes" id="UP000051236">
    <property type="component" value="Unassembled WGS sequence"/>
</dbReference>
<dbReference type="CDD" id="cd08983">
    <property type="entry name" value="GH43_Bt3655-like"/>
    <property type="match status" value="1"/>
</dbReference>
<name>A0A0R1YA39_9LACO</name>
<organism evidence="2 3">
    <name type="scientific">Agrilactobacillus composti DSM 18527 = JCM 14202</name>
    <dbReference type="NCBI Taxonomy" id="1423734"/>
    <lineage>
        <taxon>Bacteria</taxon>
        <taxon>Bacillati</taxon>
        <taxon>Bacillota</taxon>
        <taxon>Bacilli</taxon>
        <taxon>Lactobacillales</taxon>
        <taxon>Lactobacillaceae</taxon>
        <taxon>Agrilactobacillus</taxon>
    </lineage>
</organism>
<proteinExistence type="predicted"/>
<gene>
    <name evidence="2" type="ORF">FC83_GL000506</name>
</gene>
<dbReference type="AlphaFoldDB" id="A0A0R1YA39"/>
<sequence>MSLIWGDFLMNKKLKYLMGCLAIAIASVIGLAFGGQAQAAANNTQPAYDHYLFVYFKSLKYRPNDQQLYFAVSQDGLHFTELNHGQPAIPMPDFAIRDPYIMRRQDNQGFDIVATAQDYQNRENWSRSILVMDSPDLLGWGYHMSTISAPYVGCTWAPEMTWDPDTGKYMIYWAQTIPDDNYSKLGIWTSQTSDLDTYTTPTPYFTSDSSSLTDLTLFQQNDHYIRFTKNETDKHVYEDIVPNLSDVNSTPINTPLLNQMAYVEGPEMYKLYNKNEWVLMLDHYEDDGYEPVVSSDPSSGNFTKLGRGDYSIPDGARHGSILPISNDEYNRLVNRFPA</sequence>
<dbReference type="EMBL" id="AZGA01000009">
    <property type="protein sequence ID" value="KRM35948.1"/>
    <property type="molecule type" value="Genomic_DNA"/>
</dbReference>
<dbReference type="SUPFAM" id="SSF75005">
    <property type="entry name" value="Arabinanase/levansucrase/invertase"/>
    <property type="match status" value="1"/>
</dbReference>
<dbReference type="PATRIC" id="fig|1423734.3.peg.507"/>